<dbReference type="EMBL" id="JAPFFF010000017">
    <property type="protein sequence ID" value="KAK8863560.1"/>
    <property type="molecule type" value="Genomic_DNA"/>
</dbReference>
<protein>
    <submittedName>
        <fullName evidence="2">Uncharacterized protein</fullName>
    </submittedName>
</protein>
<evidence type="ECO:0000313" key="2">
    <source>
        <dbReference type="EMBL" id="KAK8863560.1"/>
    </source>
</evidence>
<evidence type="ECO:0000256" key="1">
    <source>
        <dbReference type="SAM" id="Coils"/>
    </source>
</evidence>
<name>A0ABR2IIX8_9EUKA</name>
<feature type="coiled-coil region" evidence="1">
    <location>
        <begin position="343"/>
        <end position="384"/>
    </location>
</feature>
<keyword evidence="3" id="KW-1185">Reference proteome</keyword>
<organism evidence="2 3">
    <name type="scientific">Tritrichomonas musculus</name>
    <dbReference type="NCBI Taxonomy" id="1915356"/>
    <lineage>
        <taxon>Eukaryota</taxon>
        <taxon>Metamonada</taxon>
        <taxon>Parabasalia</taxon>
        <taxon>Tritrichomonadida</taxon>
        <taxon>Tritrichomonadidae</taxon>
        <taxon>Tritrichomonas</taxon>
    </lineage>
</organism>
<feature type="coiled-coil region" evidence="1">
    <location>
        <begin position="5"/>
        <end position="77"/>
    </location>
</feature>
<feature type="coiled-coil region" evidence="1">
    <location>
        <begin position="257"/>
        <end position="305"/>
    </location>
</feature>
<dbReference type="Proteomes" id="UP001470230">
    <property type="component" value="Unassembled WGS sequence"/>
</dbReference>
<comment type="caution">
    <text evidence="2">The sequence shown here is derived from an EMBL/GenBank/DDBJ whole genome shotgun (WGS) entry which is preliminary data.</text>
</comment>
<sequence>MSSELSNLRNQAKLLQKEKESCQTRIAALEVDITNLMKQKQFSPVEISDYFSNQQQIADLQERLKRAEVESMELRSMLASQSTSLLSSINIDNSACQSIIESNNKFTMDITQKMAEKQKLLSDTLLENASLKKSISITEAENAKLTSEVHALKWQIENSSQSIDHISPKLSSDSPKSFKKSEISEHTEIIENMNKTKDEEILKKDSIIKEIQSKLYEKDKQLDLANQTIAKLQTTIVNQREIVLSPHSPPNFNSFNISDYSLEIEQHKEELARARQEIKRLTRKNEESDEKIALYEKKLKEMQQENMIRIQSLSQESEIAHPIYRTDHAKSTSFSNIEITTNDERLKSEIRNIKALCASLRDQNESLKEENTHLRVKANDYKEAFEKEHEKNMRPNALRDEVFRLRDELKTIKVDFKSPYNFLRNHHHDQRNVCKTTEFNRICDSCMKRSSNQHIKKLLLRYVSDLSLKFDFFQTKMQTELDKLEIKFERFETYWNQVLILNKPSNKRYNPTTNRFSQEEFINALKKEYNTIKALCLDYADTQNIPREKIPPPSKLIGDKSVLRHFIFNSNTGSRKHKHH</sequence>
<evidence type="ECO:0000313" key="3">
    <source>
        <dbReference type="Proteomes" id="UP001470230"/>
    </source>
</evidence>
<accession>A0ABR2IIX8</accession>
<gene>
    <name evidence="2" type="ORF">M9Y10_011246</name>
</gene>
<reference evidence="2 3" key="1">
    <citation type="submission" date="2024-04" db="EMBL/GenBank/DDBJ databases">
        <title>Tritrichomonas musculus Genome.</title>
        <authorList>
            <person name="Alves-Ferreira E."/>
            <person name="Grigg M."/>
            <person name="Lorenzi H."/>
            <person name="Galac M."/>
        </authorList>
    </citation>
    <scope>NUCLEOTIDE SEQUENCE [LARGE SCALE GENOMIC DNA]</scope>
    <source>
        <strain evidence="2 3">EAF2021</strain>
    </source>
</reference>
<proteinExistence type="predicted"/>
<keyword evidence="1" id="KW-0175">Coiled coil</keyword>